<comment type="similarity">
    <text evidence="1">Belongs to the DprA/Smf family.</text>
</comment>
<evidence type="ECO:0000313" key="5">
    <source>
        <dbReference type="Proteomes" id="UP000031631"/>
    </source>
</evidence>
<dbReference type="PANTHER" id="PTHR43022">
    <property type="entry name" value="PROTEIN SMF"/>
    <property type="match status" value="1"/>
</dbReference>
<proteinExistence type="inferred from homology"/>
<evidence type="ECO:0000256" key="1">
    <source>
        <dbReference type="ARBA" id="ARBA00006525"/>
    </source>
</evidence>
<keyword evidence="5" id="KW-1185">Reference proteome</keyword>
<dbReference type="PANTHER" id="PTHR43022:SF1">
    <property type="entry name" value="PROTEIN SMF"/>
    <property type="match status" value="1"/>
</dbReference>
<dbReference type="EMBL" id="AP012273">
    <property type="protein sequence ID" value="BAO43350.1"/>
    <property type="molecule type" value="Genomic_DNA"/>
</dbReference>
<dbReference type="InterPro" id="IPR057666">
    <property type="entry name" value="DrpA_SLOG"/>
</dbReference>
<dbReference type="InterPro" id="IPR041614">
    <property type="entry name" value="DprA_WH"/>
</dbReference>
<sequence length="365" mass="39078">MQEELLAWLALMRLPGIGPAKLNPLLRKGFSVEELLRHPPSQVGENIREALRHPDWEQAEKDLRWLEQERHHFLPLTSPHYPPCLSTLPDAPTGLFINGRLDLLSSPQIAMVGSRNPTRGGAQTAEDFARHFAASGLSVTSGLAMGIDTASHRGALAAGGSTIAVMATGLDRVYPASNRDLAHEIAAHGALVSEFPPGTSPRRGHFPRRNRIISGLSLGVLVVEAALKSGSLITARLAGEQCREVFAIPGSIHNPLARGCHKLIREGAKLVETASDVLEELAPGLRQYLLDPGETDAGESPSREEAPGGQYSELLEAMGHDPVSTDTLVERTGLAPEAVSSMLLLLEMEGRVSSEPGGLFTLAKT</sequence>
<dbReference type="KEGG" id="tbn:TBH_C0405"/>
<feature type="domain" description="Smf/DprA SLOG" evidence="2">
    <location>
        <begin position="74"/>
        <end position="281"/>
    </location>
</feature>
<gene>
    <name evidence="4" type="ORF">TBH_C0405</name>
</gene>
<dbReference type="SUPFAM" id="SSF102405">
    <property type="entry name" value="MCP/YpsA-like"/>
    <property type="match status" value="1"/>
</dbReference>
<dbReference type="Proteomes" id="UP000031631">
    <property type="component" value="Chromosome"/>
</dbReference>
<dbReference type="NCBIfam" id="TIGR00732">
    <property type="entry name" value="dprA"/>
    <property type="match status" value="1"/>
</dbReference>
<dbReference type="Pfam" id="PF02481">
    <property type="entry name" value="DNA_processg_A"/>
    <property type="match status" value="1"/>
</dbReference>
<dbReference type="Pfam" id="PF17782">
    <property type="entry name" value="WHD_DprA"/>
    <property type="match status" value="1"/>
</dbReference>
<evidence type="ECO:0000313" key="4">
    <source>
        <dbReference type="EMBL" id="BAO43350.1"/>
    </source>
</evidence>
<organism evidence="4 5">
    <name type="scientific">Thiolapillus brandeum</name>
    <dbReference type="NCBI Taxonomy" id="1076588"/>
    <lineage>
        <taxon>Bacteria</taxon>
        <taxon>Pseudomonadati</taxon>
        <taxon>Pseudomonadota</taxon>
        <taxon>Gammaproteobacteria</taxon>
        <taxon>Chromatiales</taxon>
        <taxon>Sedimenticolaceae</taxon>
        <taxon>Thiolapillus</taxon>
    </lineage>
</organism>
<protein>
    <submittedName>
        <fullName evidence="4">DNA processing protein</fullName>
    </submittedName>
</protein>
<dbReference type="OrthoDB" id="9785707at2"/>
<dbReference type="InterPro" id="IPR036388">
    <property type="entry name" value="WH-like_DNA-bd_sf"/>
</dbReference>
<reference evidence="4 5" key="1">
    <citation type="journal article" date="2014" name="PLoS ONE">
        <title>Physiological and genomic features of a novel sulfur-oxidizing gammaproteobacterium belonging to a previously uncultivated symbiotic lineage isolated from a hydrothermal vent.</title>
        <authorList>
            <person name="Nunoura T."/>
            <person name="Takaki Y."/>
            <person name="Kazama H."/>
            <person name="Kakuta J."/>
            <person name="Shimamura S."/>
            <person name="Makita H."/>
            <person name="Hirai M."/>
            <person name="Miyazaki M."/>
            <person name="Takai K."/>
        </authorList>
    </citation>
    <scope>NUCLEOTIDE SEQUENCE [LARGE SCALE GENOMIC DNA]</scope>
    <source>
        <strain evidence="4 5">Hiromi1</strain>
    </source>
</reference>
<dbReference type="InterPro" id="IPR003488">
    <property type="entry name" value="DprA"/>
</dbReference>
<dbReference type="GO" id="GO:0009294">
    <property type="term" value="P:DNA-mediated transformation"/>
    <property type="evidence" value="ECO:0007669"/>
    <property type="project" value="InterPro"/>
</dbReference>
<evidence type="ECO:0000259" key="3">
    <source>
        <dbReference type="Pfam" id="PF17782"/>
    </source>
</evidence>
<evidence type="ECO:0000259" key="2">
    <source>
        <dbReference type="Pfam" id="PF02481"/>
    </source>
</evidence>
<name>A0A7U6GGV3_9GAMM</name>
<accession>A0A7U6GGV3</accession>
<dbReference type="RefSeq" id="WP_041064942.1">
    <property type="nucleotide sequence ID" value="NZ_AP012273.1"/>
</dbReference>
<dbReference type="AlphaFoldDB" id="A0A7U6GGV3"/>
<feature type="domain" description="DprA winged helix" evidence="3">
    <location>
        <begin position="300"/>
        <end position="358"/>
    </location>
</feature>
<dbReference type="Gene3D" id="3.40.50.450">
    <property type="match status" value="1"/>
</dbReference>
<dbReference type="Gene3D" id="1.10.10.10">
    <property type="entry name" value="Winged helix-like DNA-binding domain superfamily/Winged helix DNA-binding domain"/>
    <property type="match status" value="1"/>
</dbReference>